<gene>
    <name evidence="2" type="ORF">NBR_LOCUS16123</name>
</gene>
<proteinExistence type="predicted"/>
<dbReference type="InterPro" id="IPR036599">
    <property type="entry name" value="DNA_ligase_N_sf"/>
</dbReference>
<keyword evidence="1" id="KW-0436">Ligase</keyword>
<keyword evidence="3" id="KW-1185">Reference proteome</keyword>
<dbReference type="Proteomes" id="UP000271162">
    <property type="component" value="Unassembled WGS sequence"/>
</dbReference>
<protein>
    <submittedName>
        <fullName evidence="4">ELMO domain-containing protein</fullName>
    </submittedName>
</protein>
<dbReference type="GO" id="GO:0006310">
    <property type="term" value="P:DNA recombination"/>
    <property type="evidence" value="ECO:0007669"/>
    <property type="project" value="InterPro"/>
</dbReference>
<evidence type="ECO:0000313" key="2">
    <source>
        <dbReference type="EMBL" id="VDL79718.1"/>
    </source>
</evidence>
<dbReference type="GO" id="GO:0003910">
    <property type="term" value="F:DNA ligase (ATP) activity"/>
    <property type="evidence" value="ECO:0007669"/>
    <property type="project" value="InterPro"/>
</dbReference>
<name>A0A0N4YH12_NIPBR</name>
<reference evidence="2 3" key="2">
    <citation type="submission" date="2018-11" db="EMBL/GenBank/DDBJ databases">
        <authorList>
            <consortium name="Pathogen Informatics"/>
        </authorList>
    </citation>
    <scope>NUCLEOTIDE SEQUENCE [LARGE SCALE GENOMIC DNA]</scope>
</reference>
<dbReference type="Gene3D" id="1.10.3260.10">
    <property type="entry name" value="DNA ligase, ATP-dependent, N-terminal domain"/>
    <property type="match status" value="1"/>
</dbReference>
<sequence length="169" mass="19512">MLIAQLVIVWFKAFIHEWHLLHGEGLTRHRRACFDVFTALETYQTRARSMGHLFQPDPPTPLVTFLPDGTAASGCHEANDVKTPFMEQRDAHYANMFQFAMQMNKEMEAMVKANESSERKVQYLLRLVMKDLRFNAGVKHILEGLHPSAYEAFQNCRDLAEIVERQDSS</sequence>
<evidence type="ECO:0000256" key="1">
    <source>
        <dbReference type="ARBA" id="ARBA00022598"/>
    </source>
</evidence>
<organism evidence="4">
    <name type="scientific">Nippostrongylus brasiliensis</name>
    <name type="common">Rat hookworm</name>
    <dbReference type="NCBI Taxonomy" id="27835"/>
    <lineage>
        <taxon>Eukaryota</taxon>
        <taxon>Metazoa</taxon>
        <taxon>Ecdysozoa</taxon>
        <taxon>Nematoda</taxon>
        <taxon>Chromadorea</taxon>
        <taxon>Rhabditida</taxon>
        <taxon>Rhabditina</taxon>
        <taxon>Rhabditomorpha</taxon>
        <taxon>Strongyloidea</taxon>
        <taxon>Heligmosomidae</taxon>
        <taxon>Nippostrongylus</taxon>
    </lineage>
</organism>
<evidence type="ECO:0000313" key="4">
    <source>
        <dbReference type="WBParaSite" id="NBR_0001612201-mRNA-1"/>
    </source>
</evidence>
<dbReference type="WBParaSite" id="NBR_0001612201-mRNA-1">
    <property type="protein sequence ID" value="NBR_0001612201-mRNA-1"/>
    <property type="gene ID" value="NBR_0001612201"/>
</dbReference>
<accession>A0A0N4YH12</accession>
<dbReference type="GO" id="GO:0006281">
    <property type="term" value="P:DNA repair"/>
    <property type="evidence" value="ECO:0007669"/>
    <property type="project" value="InterPro"/>
</dbReference>
<reference evidence="4" key="1">
    <citation type="submission" date="2017-02" db="UniProtKB">
        <authorList>
            <consortium name="WormBaseParasite"/>
        </authorList>
    </citation>
    <scope>IDENTIFICATION</scope>
</reference>
<dbReference type="AlphaFoldDB" id="A0A0N4YH12"/>
<evidence type="ECO:0000313" key="3">
    <source>
        <dbReference type="Proteomes" id="UP000271162"/>
    </source>
</evidence>
<dbReference type="GO" id="GO:0003677">
    <property type="term" value="F:DNA binding"/>
    <property type="evidence" value="ECO:0007669"/>
    <property type="project" value="InterPro"/>
</dbReference>
<dbReference type="EMBL" id="UYSL01022049">
    <property type="protein sequence ID" value="VDL79718.1"/>
    <property type="molecule type" value="Genomic_DNA"/>
</dbReference>